<name>A0ABY1ZDW5_9GAMM</name>
<accession>A0ABY1ZDW5</accession>
<dbReference type="RefSeq" id="WP_131484246.1">
    <property type="nucleotide sequence ID" value="NZ_SJDL01000089.1"/>
</dbReference>
<keyword evidence="2" id="KW-1185">Reference proteome</keyword>
<dbReference type="EMBL" id="SJDL01000089">
    <property type="protein sequence ID" value="TBW46399.1"/>
    <property type="molecule type" value="Genomic_DNA"/>
</dbReference>
<evidence type="ECO:0000313" key="1">
    <source>
        <dbReference type="EMBL" id="TBW46399.1"/>
    </source>
</evidence>
<evidence type="ECO:0008006" key="3">
    <source>
        <dbReference type="Google" id="ProtNLM"/>
    </source>
</evidence>
<proteinExistence type="predicted"/>
<dbReference type="Gene3D" id="3.40.1350.10">
    <property type="match status" value="1"/>
</dbReference>
<dbReference type="InterPro" id="IPR011856">
    <property type="entry name" value="tRNA_endonuc-like_dom_sf"/>
</dbReference>
<sequence>MIFSVSESLEEAKKILPSSFTSLNIWERKHIEEWVRSNPELLGEDLLIVSIEFDRFTNSNDRLDVLALDRSGNLVVIELKRDSAAGYADLQALRYAAMVSSMTIEVLLPYYIAYRKKYDGEVLSDGEAKDQIIEFVESDSFVELSNKPRIIICSEGFSQEITATVLWLRESDVDISCVKITPYQIGSQVVIVPKVVIPLEEARQYLIDIKRKEEVKELSVRKNRPKTMKILIENNLVHEGDNIYLKYGLPTHVEFDPNDPMFRATITGKLGQSDAIQWEKDGQEYSISALTWMIFKELHPDKKDPGGVNGNWHWVHSNGNTLWQIAEQYLESHT</sequence>
<dbReference type="Proteomes" id="UP000313645">
    <property type="component" value="Unassembled WGS sequence"/>
</dbReference>
<organism evidence="1 2">
    <name type="scientific">Marinobacter halodurans</name>
    <dbReference type="NCBI Taxonomy" id="2528979"/>
    <lineage>
        <taxon>Bacteria</taxon>
        <taxon>Pseudomonadati</taxon>
        <taxon>Pseudomonadota</taxon>
        <taxon>Gammaproteobacteria</taxon>
        <taxon>Pseudomonadales</taxon>
        <taxon>Marinobacteraceae</taxon>
        <taxon>Marinobacter</taxon>
    </lineage>
</organism>
<evidence type="ECO:0000313" key="2">
    <source>
        <dbReference type="Proteomes" id="UP000313645"/>
    </source>
</evidence>
<reference evidence="1 2" key="1">
    <citation type="submission" date="2019-02" db="EMBL/GenBank/DDBJ databases">
        <title>Marinobacter halodurans sp. nov., a marine bacterium isolated from sea tidal flat.</title>
        <authorList>
            <person name="Yoo Y."/>
            <person name="Lee D.W."/>
            <person name="Kim B.S."/>
            <person name="Kim J.-J."/>
        </authorList>
    </citation>
    <scope>NUCLEOTIDE SEQUENCE [LARGE SCALE GENOMIC DNA]</scope>
    <source>
        <strain evidence="1 2">YJ-S3-2</strain>
    </source>
</reference>
<protein>
    <recommendedName>
        <fullName evidence="3">DUF91 domain-containing protein</fullName>
    </recommendedName>
</protein>
<gene>
    <name evidence="1" type="ORF">EZI54_23270</name>
</gene>
<comment type="caution">
    <text evidence="1">The sequence shown here is derived from an EMBL/GenBank/DDBJ whole genome shotgun (WGS) entry which is preliminary data.</text>
</comment>